<dbReference type="InterPro" id="IPR018357">
    <property type="entry name" value="Hexapep_transf_CS"/>
</dbReference>
<dbReference type="RefSeq" id="WP_238567209.1">
    <property type="nucleotide sequence ID" value="NZ_BBNS01000011.1"/>
</dbReference>
<sequence length="160" mass="17060">MVARGGTMEIGSGFRMNNTITSNPIGCSQPCMFFVDRGAKLVIGDNTNMSQTALVCHTSINIGSHVKIGGGVCIYDTDFHSLDKVKRISVDEDFKFKKVSPVVIGDYAFIGAFTIILKGVTIGENSIIGAGSVVTKNIPANEIWGGNPAKKITTINSYPQ</sequence>
<dbReference type="Gene3D" id="2.160.10.10">
    <property type="entry name" value="Hexapeptide repeat proteins"/>
    <property type="match status" value="1"/>
</dbReference>
<comment type="caution">
    <text evidence="5">The sequence shown here is derived from an EMBL/GenBank/DDBJ whole genome shotgun (WGS) entry which is preliminary data.</text>
</comment>
<evidence type="ECO:0000256" key="2">
    <source>
        <dbReference type="ARBA" id="ARBA00022679"/>
    </source>
</evidence>
<dbReference type="Proteomes" id="UP000030184">
    <property type="component" value="Unassembled WGS sequence"/>
</dbReference>
<evidence type="ECO:0000313" key="8">
    <source>
        <dbReference type="Proteomes" id="UP000029641"/>
    </source>
</evidence>
<dbReference type="Proteomes" id="UP000029646">
    <property type="component" value="Unassembled WGS sequence"/>
</dbReference>
<reference evidence="9" key="1">
    <citation type="journal article" date="2014" name="Genome Announc.">
        <title>Draft Genome Sequence of Marine Flavobacterium Jejuia pallidilutea Strain 11shimoA1 and Pigmentation Mutants.</title>
        <authorList>
            <person name="Takatani N."/>
            <person name="Nakanishi M."/>
            <person name="Meirelles P."/>
            <person name="Mino S."/>
            <person name="Suda W."/>
            <person name="Oshima K."/>
            <person name="Hattori M."/>
            <person name="Ohkuma M."/>
            <person name="Hosokawa M."/>
            <person name="Miyashita K."/>
            <person name="Thompson F.L."/>
            <person name="Niwa A."/>
            <person name="Sawabe T."/>
            <person name="Sawabe T."/>
        </authorList>
    </citation>
    <scope>NUCLEOTIDE SEQUENCE [LARGE SCALE GENOMIC DNA]</scope>
    <source>
        <strain evidence="9">JCM 19538</strain>
    </source>
</reference>
<dbReference type="PROSITE" id="PS00101">
    <property type="entry name" value="HEXAPEP_TRANSFERASES"/>
    <property type="match status" value="1"/>
</dbReference>
<evidence type="ECO:0000256" key="4">
    <source>
        <dbReference type="ARBA" id="ARBA00023315"/>
    </source>
</evidence>
<comment type="similarity">
    <text evidence="1">Belongs to the transferase hexapeptide repeat family.</text>
</comment>
<dbReference type="EMBL" id="BBNS01000011">
    <property type="protein sequence ID" value="GAL71314.1"/>
    <property type="molecule type" value="Genomic_DNA"/>
</dbReference>
<keyword evidence="3" id="KW-0677">Repeat</keyword>
<name>A0A090VW79_9FLAO</name>
<dbReference type="STRING" id="504487.JCM19538_1147"/>
<dbReference type="InterPro" id="IPR051159">
    <property type="entry name" value="Hexapeptide_acetyltransf"/>
</dbReference>
<evidence type="ECO:0000313" key="5">
    <source>
        <dbReference type="EMBL" id="GAL67514.1"/>
    </source>
</evidence>
<dbReference type="GO" id="GO:0008925">
    <property type="term" value="F:maltose O-acetyltransferase activity"/>
    <property type="evidence" value="ECO:0007669"/>
    <property type="project" value="UniProtKB-EC"/>
</dbReference>
<evidence type="ECO:0000256" key="1">
    <source>
        <dbReference type="ARBA" id="ARBA00007274"/>
    </source>
</evidence>
<keyword evidence="9" id="KW-1185">Reference proteome</keyword>
<dbReference type="GO" id="GO:0005829">
    <property type="term" value="C:cytosol"/>
    <property type="evidence" value="ECO:0007669"/>
    <property type="project" value="TreeGrafter"/>
</dbReference>
<dbReference type="SUPFAM" id="SSF51161">
    <property type="entry name" value="Trimeric LpxA-like enzymes"/>
    <property type="match status" value="1"/>
</dbReference>
<dbReference type="Proteomes" id="UP000029641">
    <property type="component" value="Unassembled WGS sequence"/>
</dbReference>
<keyword evidence="2 5" id="KW-0808">Transferase</keyword>
<dbReference type="AlphaFoldDB" id="A0A090VW79"/>
<proteinExistence type="inferred from homology"/>
<gene>
    <name evidence="5" type="ORF">JCM19301_487</name>
    <name evidence="6" type="ORF">JCM19302_991</name>
    <name evidence="7" type="ORF">JCM19538_1147</name>
</gene>
<dbReference type="EC" id="2.3.1.79" evidence="5"/>
<dbReference type="EMBL" id="BBNR01000010">
    <property type="protein sequence ID" value="GAL67514.1"/>
    <property type="molecule type" value="Genomic_DNA"/>
</dbReference>
<dbReference type="EMBL" id="BBNY01000004">
    <property type="protein sequence ID" value="GAL88712.1"/>
    <property type="molecule type" value="Genomic_DNA"/>
</dbReference>
<dbReference type="Pfam" id="PF00132">
    <property type="entry name" value="Hexapep"/>
    <property type="match status" value="1"/>
</dbReference>
<dbReference type="eggNOG" id="COG0110">
    <property type="taxonomic scope" value="Bacteria"/>
</dbReference>
<evidence type="ECO:0000313" key="7">
    <source>
        <dbReference type="EMBL" id="GAL88712.1"/>
    </source>
</evidence>
<evidence type="ECO:0000313" key="9">
    <source>
        <dbReference type="Proteomes" id="UP000030184"/>
    </source>
</evidence>
<dbReference type="CDD" id="cd04647">
    <property type="entry name" value="LbH_MAT_like"/>
    <property type="match status" value="1"/>
</dbReference>
<dbReference type="InterPro" id="IPR001451">
    <property type="entry name" value="Hexapep"/>
</dbReference>
<organism evidence="5 8">
    <name type="scientific">Jejuia pallidilutea</name>
    <dbReference type="NCBI Taxonomy" id="504487"/>
    <lineage>
        <taxon>Bacteria</taxon>
        <taxon>Pseudomonadati</taxon>
        <taxon>Bacteroidota</taxon>
        <taxon>Flavobacteriia</taxon>
        <taxon>Flavobacteriales</taxon>
        <taxon>Flavobacteriaceae</taxon>
        <taxon>Jejuia</taxon>
    </lineage>
</organism>
<protein>
    <submittedName>
        <fullName evidence="5">Maltose O-acetyltransferase</fullName>
        <ecNumber evidence="5">2.3.1.79</ecNumber>
    </submittedName>
</protein>
<dbReference type="PANTHER" id="PTHR23416:SF23">
    <property type="entry name" value="ACETYLTRANSFERASE C18B11.09C-RELATED"/>
    <property type="match status" value="1"/>
</dbReference>
<accession>A0A090VW79</accession>
<keyword evidence="4 5" id="KW-0012">Acyltransferase</keyword>
<dbReference type="InterPro" id="IPR011004">
    <property type="entry name" value="Trimer_LpxA-like_sf"/>
</dbReference>
<evidence type="ECO:0000313" key="6">
    <source>
        <dbReference type="EMBL" id="GAL71314.1"/>
    </source>
</evidence>
<evidence type="ECO:0000256" key="3">
    <source>
        <dbReference type="ARBA" id="ARBA00022737"/>
    </source>
</evidence>
<dbReference type="PANTHER" id="PTHR23416">
    <property type="entry name" value="SIALIC ACID SYNTHASE-RELATED"/>
    <property type="match status" value="1"/>
</dbReference>